<evidence type="ECO:0000313" key="2">
    <source>
        <dbReference type="EMBL" id="QCC85238.1"/>
    </source>
</evidence>
<accession>A0A4P7UKC0</accession>
<evidence type="ECO:0000313" key="3">
    <source>
        <dbReference type="Proteomes" id="UP000297065"/>
    </source>
</evidence>
<dbReference type="OrthoDB" id="6383742at2"/>
<dbReference type="InterPro" id="IPR001173">
    <property type="entry name" value="Glyco_trans_2-like"/>
</dbReference>
<dbReference type="Pfam" id="PF00535">
    <property type="entry name" value="Glycos_transf_2"/>
    <property type="match status" value="1"/>
</dbReference>
<dbReference type="InterPro" id="IPR029044">
    <property type="entry name" value="Nucleotide-diphossugar_trans"/>
</dbReference>
<proteinExistence type="predicted"/>
<keyword evidence="2" id="KW-0808">Transferase</keyword>
<feature type="domain" description="Glycosyltransferase 2-like" evidence="1">
    <location>
        <begin position="27"/>
        <end position="154"/>
    </location>
</feature>
<gene>
    <name evidence="2" type="ORF">DDIC_04955</name>
</gene>
<dbReference type="PANTHER" id="PTHR43685">
    <property type="entry name" value="GLYCOSYLTRANSFERASE"/>
    <property type="match status" value="1"/>
</dbReference>
<dbReference type="AlphaFoldDB" id="A0A4P7UKC0"/>
<dbReference type="EMBL" id="CP036295">
    <property type="protein sequence ID" value="QCC85238.1"/>
    <property type="molecule type" value="Genomic_DNA"/>
</dbReference>
<name>A0A4P7UKC0_DESDE</name>
<dbReference type="InterPro" id="IPR050834">
    <property type="entry name" value="Glycosyltransf_2"/>
</dbReference>
<protein>
    <submittedName>
        <fullName evidence="2">Glycosyltransferase</fullName>
    </submittedName>
</protein>
<dbReference type="GO" id="GO:0016740">
    <property type="term" value="F:transferase activity"/>
    <property type="evidence" value="ECO:0007669"/>
    <property type="project" value="UniProtKB-KW"/>
</dbReference>
<evidence type="ECO:0000259" key="1">
    <source>
        <dbReference type="Pfam" id="PF00535"/>
    </source>
</evidence>
<organism evidence="2 3">
    <name type="scientific">Desulfovibrio desulfuricans</name>
    <dbReference type="NCBI Taxonomy" id="876"/>
    <lineage>
        <taxon>Bacteria</taxon>
        <taxon>Pseudomonadati</taxon>
        <taxon>Thermodesulfobacteriota</taxon>
        <taxon>Desulfovibrionia</taxon>
        <taxon>Desulfovibrionales</taxon>
        <taxon>Desulfovibrionaceae</taxon>
        <taxon>Desulfovibrio</taxon>
    </lineage>
</organism>
<dbReference type="PANTHER" id="PTHR43685:SF2">
    <property type="entry name" value="GLYCOSYLTRANSFERASE 2-LIKE DOMAIN-CONTAINING PROTEIN"/>
    <property type="match status" value="1"/>
</dbReference>
<dbReference type="Gene3D" id="3.90.550.10">
    <property type="entry name" value="Spore Coat Polysaccharide Biosynthesis Protein SpsA, Chain A"/>
    <property type="match status" value="1"/>
</dbReference>
<dbReference type="Proteomes" id="UP000297065">
    <property type="component" value="Chromosome"/>
</dbReference>
<dbReference type="SUPFAM" id="SSF53448">
    <property type="entry name" value="Nucleotide-diphospho-sugar transferases"/>
    <property type="match status" value="1"/>
</dbReference>
<reference evidence="2 3" key="1">
    <citation type="submission" date="2019-02" db="EMBL/GenBank/DDBJ databases">
        <title>Complete Genome Sequence of Desulfovibrio desulfuricans IC1, a Sulfonate Utilizing Anaerobe.</title>
        <authorList>
            <person name="Day L.A."/>
            <person name="De Leon K.B."/>
            <person name="Wall J.D."/>
        </authorList>
    </citation>
    <scope>NUCLEOTIDE SEQUENCE [LARGE SCALE GENOMIC DNA]</scope>
    <source>
        <strain evidence="2 3">IC1</strain>
    </source>
</reference>
<sequence length="390" mass="42558">MRERGRGAALCPRSMAGACMSSQTLVSVVIPSHNYAAFLPQAVSSVLAQRAPGIDVEVIVVDDGSTDDTVEVAQGLGADITFIHQENTGPSGARNAGLRAASGDFVAFLDADDLFAKGLFASHLRVFEAQPELDMVICRCMDIQHGQGDRGLALWSLANSHWDVHACNANLAPIHCFLLRMSCARRVGFFDESIRYCEDQEYWLRCYGYGAKVGVNPDGLVLYRRHGDNSTCDMRPMYLNDSFMQEKIAGMLGGLPHFPDHAKCAGWLAHAAGCLVSAGYLCQLDQQRMLAMQNFFTHAVLNAAPLFNLDARGDATDNLGLVQYYYGGRCLRLRNWRGLQLTPAAAKAVLVLNRLFPRLADLSAEALDARLHSAYAKLCVSGLPPQVRMG</sequence>